<name>A0A8E2DRT8_9APHY</name>
<dbReference type="AlphaFoldDB" id="A0A8E2DRT8"/>
<evidence type="ECO:0000256" key="1">
    <source>
        <dbReference type="SAM" id="Coils"/>
    </source>
</evidence>
<dbReference type="OrthoDB" id="3254002at2759"/>
<organism evidence="3 4">
    <name type="scientific">Obba rivulosa</name>
    <dbReference type="NCBI Taxonomy" id="1052685"/>
    <lineage>
        <taxon>Eukaryota</taxon>
        <taxon>Fungi</taxon>
        <taxon>Dikarya</taxon>
        <taxon>Basidiomycota</taxon>
        <taxon>Agaricomycotina</taxon>
        <taxon>Agaricomycetes</taxon>
        <taxon>Polyporales</taxon>
        <taxon>Gelatoporiaceae</taxon>
        <taxon>Obba</taxon>
    </lineage>
</organism>
<accession>A0A8E2DRT8</accession>
<proteinExistence type="predicted"/>
<evidence type="ECO:0000313" key="3">
    <source>
        <dbReference type="EMBL" id="OCH94526.1"/>
    </source>
</evidence>
<gene>
    <name evidence="3" type="ORF">OBBRIDRAFT_831765</name>
</gene>
<evidence type="ECO:0000256" key="2">
    <source>
        <dbReference type="SAM" id="MobiDB-lite"/>
    </source>
</evidence>
<dbReference type="Proteomes" id="UP000250043">
    <property type="component" value="Unassembled WGS sequence"/>
</dbReference>
<feature type="region of interest" description="Disordered" evidence="2">
    <location>
        <begin position="79"/>
        <end position="98"/>
    </location>
</feature>
<dbReference type="EMBL" id="KV722343">
    <property type="protein sequence ID" value="OCH94526.1"/>
    <property type="molecule type" value="Genomic_DNA"/>
</dbReference>
<keyword evidence="1" id="KW-0175">Coiled coil</keyword>
<sequence>MNGGQNSASSINNDQLSLIPANGVLSPEEYLRVQQQLDQVKQRIQLVEQNNKIALQKYLAQRAQEGREAERMLAQIRAGEHSQPTATPALPVNPSATVSPDLAYGDGYSATSPVVQTQPTATITEVQSPQQLAQAPLEPFLFITRAIVHSPNNLSNTLQ</sequence>
<keyword evidence="4" id="KW-1185">Reference proteome</keyword>
<protein>
    <submittedName>
        <fullName evidence="3">Uncharacterized protein</fullName>
    </submittedName>
</protein>
<evidence type="ECO:0000313" key="4">
    <source>
        <dbReference type="Proteomes" id="UP000250043"/>
    </source>
</evidence>
<reference evidence="3 4" key="1">
    <citation type="submission" date="2016-07" db="EMBL/GenBank/DDBJ databases">
        <title>Draft genome of the white-rot fungus Obba rivulosa 3A-2.</title>
        <authorList>
            <consortium name="DOE Joint Genome Institute"/>
            <person name="Miettinen O."/>
            <person name="Riley R."/>
            <person name="Acob R."/>
            <person name="Barry K."/>
            <person name="Cullen D."/>
            <person name="De Vries R."/>
            <person name="Hainaut M."/>
            <person name="Hatakka A."/>
            <person name="Henrissat B."/>
            <person name="Hilden K."/>
            <person name="Kuo R."/>
            <person name="Labutti K."/>
            <person name="Lipzen A."/>
            <person name="Makela M.R."/>
            <person name="Sandor L."/>
            <person name="Spatafora J.W."/>
            <person name="Grigoriev I.V."/>
            <person name="Hibbett D.S."/>
        </authorList>
    </citation>
    <scope>NUCLEOTIDE SEQUENCE [LARGE SCALE GENOMIC DNA]</scope>
    <source>
        <strain evidence="3 4">3A-2</strain>
    </source>
</reference>
<feature type="coiled-coil region" evidence="1">
    <location>
        <begin position="30"/>
        <end position="57"/>
    </location>
</feature>